<comment type="caution">
    <text evidence="2">The sequence shown here is derived from an EMBL/GenBank/DDBJ whole genome shotgun (WGS) entry which is preliminary data.</text>
</comment>
<sequence>MENFETLGTAESSTTFRHDGTSEAASSLVQTPARYSNQSAKSGAAEMEQREATPTASQLEARWQPATTRTLTSTPGSLDGPAAPTTLENAKKAGSYAYKPSTIGSVSTWIAEVDLAYTGTWDVPEGRFWNGGYWQLTRMHHSKKVQHDVRTGGKRGHGSTDSKAKIQTGLSDDESSDDETVTGKKRSPRQATAMGPQGRPMAQLHRVKDGSGNTVAATITGHDKIEKELTEIDDERARRYVVAVRVSDDSVVVKQRHEAEEGDSLVDRGTEERYKTE</sequence>
<name>A0A9W6Y7V3_9STRA</name>
<gene>
    <name evidence="2" type="ORF">Pfra01_002304600</name>
</gene>
<feature type="compositionally biased region" description="Polar residues" evidence="1">
    <location>
        <begin position="23"/>
        <end position="41"/>
    </location>
</feature>
<reference evidence="2" key="1">
    <citation type="submission" date="2023-04" db="EMBL/GenBank/DDBJ databases">
        <title>Phytophthora fragariaefolia NBRC 109709.</title>
        <authorList>
            <person name="Ichikawa N."/>
            <person name="Sato H."/>
            <person name="Tonouchi N."/>
        </authorList>
    </citation>
    <scope>NUCLEOTIDE SEQUENCE</scope>
    <source>
        <strain evidence="2">NBRC 109709</strain>
    </source>
</reference>
<dbReference type="Proteomes" id="UP001165121">
    <property type="component" value="Unassembled WGS sequence"/>
</dbReference>
<protein>
    <submittedName>
        <fullName evidence="2">Unnamed protein product</fullName>
    </submittedName>
</protein>
<proteinExistence type="predicted"/>
<feature type="region of interest" description="Disordered" evidence="1">
    <location>
        <begin position="255"/>
        <end position="277"/>
    </location>
</feature>
<feature type="compositionally biased region" description="Polar residues" evidence="1">
    <location>
        <begin position="65"/>
        <end position="76"/>
    </location>
</feature>
<dbReference type="AlphaFoldDB" id="A0A9W6Y7V3"/>
<evidence type="ECO:0000313" key="2">
    <source>
        <dbReference type="EMBL" id="GMF55000.1"/>
    </source>
</evidence>
<evidence type="ECO:0000313" key="3">
    <source>
        <dbReference type="Proteomes" id="UP001165121"/>
    </source>
</evidence>
<organism evidence="2 3">
    <name type="scientific">Phytophthora fragariaefolia</name>
    <dbReference type="NCBI Taxonomy" id="1490495"/>
    <lineage>
        <taxon>Eukaryota</taxon>
        <taxon>Sar</taxon>
        <taxon>Stramenopiles</taxon>
        <taxon>Oomycota</taxon>
        <taxon>Peronosporomycetes</taxon>
        <taxon>Peronosporales</taxon>
        <taxon>Peronosporaceae</taxon>
        <taxon>Phytophthora</taxon>
    </lineage>
</organism>
<feature type="region of interest" description="Disordered" evidence="1">
    <location>
        <begin position="1"/>
        <end position="86"/>
    </location>
</feature>
<evidence type="ECO:0000256" key="1">
    <source>
        <dbReference type="SAM" id="MobiDB-lite"/>
    </source>
</evidence>
<accession>A0A9W6Y7V3</accession>
<keyword evidence="3" id="KW-1185">Reference proteome</keyword>
<dbReference type="EMBL" id="BSXT01003642">
    <property type="protein sequence ID" value="GMF55000.1"/>
    <property type="molecule type" value="Genomic_DNA"/>
</dbReference>
<feature type="compositionally biased region" description="Acidic residues" evidence="1">
    <location>
        <begin position="171"/>
        <end position="180"/>
    </location>
</feature>
<feature type="region of interest" description="Disordered" evidence="1">
    <location>
        <begin position="144"/>
        <end position="208"/>
    </location>
</feature>